<proteinExistence type="inferred from homology"/>
<reference evidence="7" key="2">
    <citation type="submission" date="2022-01" db="EMBL/GenBank/DDBJ databases">
        <authorList>
            <person name="Yamashiro T."/>
            <person name="Shiraishi A."/>
            <person name="Satake H."/>
            <person name="Nakayama K."/>
        </authorList>
    </citation>
    <scope>NUCLEOTIDE SEQUENCE</scope>
</reference>
<evidence type="ECO:0000313" key="7">
    <source>
        <dbReference type="EMBL" id="GJT17917.1"/>
    </source>
</evidence>
<protein>
    <submittedName>
        <fullName evidence="7">Cytokinin dehydrogenase 3-like protein</fullName>
    </submittedName>
</protein>
<reference evidence="7" key="1">
    <citation type="journal article" date="2022" name="Int. J. Mol. Sci.">
        <title>Draft Genome of Tanacetum Coccineum: Genomic Comparison of Closely Related Tanacetum-Family Plants.</title>
        <authorList>
            <person name="Yamashiro T."/>
            <person name="Shiraishi A."/>
            <person name="Nakayama K."/>
            <person name="Satake H."/>
        </authorList>
    </citation>
    <scope>NUCLEOTIDE SEQUENCE</scope>
</reference>
<dbReference type="Gene3D" id="3.40.462.10">
    <property type="entry name" value="FAD-linked oxidases, C-terminal domain"/>
    <property type="match status" value="1"/>
</dbReference>
<evidence type="ECO:0000313" key="8">
    <source>
        <dbReference type="Proteomes" id="UP001151760"/>
    </source>
</evidence>
<accession>A0ABQ5BVJ6</accession>
<organism evidence="7 8">
    <name type="scientific">Tanacetum coccineum</name>
    <dbReference type="NCBI Taxonomy" id="301880"/>
    <lineage>
        <taxon>Eukaryota</taxon>
        <taxon>Viridiplantae</taxon>
        <taxon>Streptophyta</taxon>
        <taxon>Embryophyta</taxon>
        <taxon>Tracheophyta</taxon>
        <taxon>Spermatophyta</taxon>
        <taxon>Magnoliopsida</taxon>
        <taxon>eudicotyledons</taxon>
        <taxon>Gunneridae</taxon>
        <taxon>Pentapetalae</taxon>
        <taxon>asterids</taxon>
        <taxon>campanulids</taxon>
        <taxon>Asterales</taxon>
        <taxon>Asteraceae</taxon>
        <taxon>Asteroideae</taxon>
        <taxon>Anthemideae</taxon>
        <taxon>Anthemidinae</taxon>
        <taxon>Tanacetum</taxon>
    </lineage>
</organism>
<keyword evidence="8" id="KW-1185">Reference proteome</keyword>
<dbReference type="EMBL" id="BQNB010013598">
    <property type="protein sequence ID" value="GJT17917.1"/>
    <property type="molecule type" value="Genomic_DNA"/>
</dbReference>
<evidence type="ECO:0000259" key="6">
    <source>
        <dbReference type="Pfam" id="PF09265"/>
    </source>
</evidence>
<keyword evidence="4" id="KW-0274">FAD</keyword>
<keyword evidence="3" id="KW-0285">Flavoprotein</keyword>
<dbReference type="InterPro" id="IPR050432">
    <property type="entry name" value="FAD-linked_Oxidoreductases_BP"/>
</dbReference>
<dbReference type="InterPro" id="IPR016170">
    <property type="entry name" value="Cytok_DH_C_sf"/>
</dbReference>
<comment type="similarity">
    <text evidence="2">Belongs to the oxygen-dependent FAD-linked oxidoreductase family.</text>
</comment>
<keyword evidence="5" id="KW-0560">Oxidoreductase</keyword>
<dbReference type="PANTHER" id="PTHR13878:SF168">
    <property type="entry name" value="CYTOKININ DEHYDROGENASE"/>
    <property type="match status" value="1"/>
</dbReference>
<sequence>MFKGLRSETRFIYKKDVSFVDFLNRVRIEELKLHSKGLWDVCHPWLNLFVSKSCLLEFNQRVFIDILQKENKSSGPFLIYPMNRKKWDDKMSAVVSDEDADVFYTVGLLHSARNVEDAKIIDDQNKRILKLCDEFGINVKQYLPRYYKTKEEWVKHFGAKWSHFEEKKAKYDPKMILSPGQRIFNSS</sequence>
<evidence type="ECO:0000256" key="4">
    <source>
        <dbReference type="ARBA" id="ARBA00022827"/>
    </source>
</evidence>
<dbReference type="Pfam" id="PF09265">
    <property type="entry name" value="Cytokin-bind"/>
    <property type="match status" value="1"/>
</dbReference>
<name>A0ABQ5BVJ6_9ASTR</name>
<dbReference type="Proteomes" id="UP001151760">
    <property type="component" value="Unassembled WGS sequence"/>
</dbReference>
<evidence type="ECO:0000256" key="3">
    <source>
        <dbReference type="ARBA" id="ARBA00022630"/>
    </source>
</evidence>
<comment type="cofactor">
    <cofactor evidence="1">
        <name>FAD</name>
        <dbReference type="ChEBI" id="CHEBI:57692"/>
    </cofactor>
</comment>
<evidence type="ECO:0000256" key="5">
    <source>
        <dbReference type="ARBA" id="ARBA00023002"/>
    </source>
</evidence>
<dbReference type="SUPFAM" id="SSF55103">
    <property type="entry name" value="FAD-linked oxidases, C-terminal domain"/>
    <property type="match status" value="1"/>
</dbReference>
<dbReference type="InterPro" id="IPR015345">
    <property type="entry name" value="Cytokinin_DH_FAD/cytokin-bd"/>
</dbReference>
<feature type="domain" description="Cytokinin dehydrogenase 1 FAD/cytokinin binding" evidence="6">
    <location>
        <begin position="2"/>
        <end position="184"/>
    </location>
</feature>
<evidence type="ECO:0000256" key="2">
    <source>
        <dbReference type="ARBA" id="ARBA00005466"/>
    </source>
</evidence>
<dbReference type="PANTHER" id="PTHR13878">
    <property type="entry name" value="GULONOLACTONE OXIDASE"/>
    <property type="match status" value="1"/>
</dbReference>
<evidence type="ECO:0000256" key="1">
    <source>
        <dbReference type="ARBA" id="ARBA00001974"/>
    </source>
</evidence>
<gene>
    <name evidence="7" type="ORF">Tco_0876623</name>
</gene>
<comment type="caution">
    <text evidence="7">The sequence shown here is derived from an EMBL/GenBank/DDBJ whole genome shotgun (WGS) entry which is preliminary data.</text>
</comment>
<dbReference type="InterPro" id="IPR016164">
    <property type="entry name" value="FAD-linked_Oxase-like_C"/>
</dbReference>